<comment type="caution">
    <text evidence="2">The sequence shown here is derived from an EMBL/GenBank/DDBJ whole genome shotgun (WGS) entry which is preliminary data.</text>
</comment>
<accession>A0A4Z2FC35</accession>
<feature type="compositionally biased region" description="Polar residues" evidence="1">
    <location>
        <begin position="51"/>
        <end position="60"/>
    </location>
</feature>
<evidence type="ECO:0000313" key="3">
    <source>
        <dbReference type="Proteomes" id="UP000314294"/>
    </source>
</evidence>
<dbReference type="AlphaFoldDB" id="A0A4Z2FC35"/>
<dbReference type="Proteomes" id="UP000314294">
    <property type="component" value="Unassembled WGS sequence"/>
</dbReference>
<dbReference type="EMBL" id="SRLO01001344">
    <property type="protein sequence ID" value="TNN38728.1"/>
    <property type="molecule type" value="Genomic_DNA"/>
</dbReference>
<protein>
    <submittedName>
        <fullName evidence="2">Uncharacterized protein</fullName>
    </submittedName>
</protein>
<name>A0A4Z2FC35_9TELE</name>
<feature type="compositionally biased region" description="Basic and acidic residues" evidence="1">
    <location>
        <begin position="11"/>
        <end position="37"/>
    </location>
</feature>
<sequence>MGSKIPPTGGKKFEGETLKHINRMSRDGASKSARERGFGTTGVRSAREPTSKTSAPRSQI</sequence>
<gene>
    <name evidence="2" type="ORF">EYF80_051103</name>
</gene>
<feature type="region of interest" description="Disordered" evidence="1">
    <location>
        <begin position="1"/>
        <end position="60"/>
    </location>
</feature>
<reference evidence="2 3" key="1">
    <citation type="submission" date="2019-03" db="EMBL/GenBank/DDBJ databases">
        <title>First draft genome of Liparis tanakae, snailfish: a comprehensive survey of snailfish specific genes.</title>
        <authorList>
            <person name="Kim W."/>
            <person name="Song I."/>
            <person name="Jeong J.-H."/>
            <person name="Kim D."/>
            <person name="Kim S."/>
            <person name="Ryu S."/>
            <person name="Song J.Y."/>
            <person name="Lee S.K."/>
        </authorList>
    </citation>
    <scope>NUCLEOTIDE SEQUENCE [LARGE SCALE GENOMIC DNA]</scope>
    <source>
        <tissue evidence="2">Muscle</tissue>
    </source>
</reference>
<organism evidence="2 3">
    <name type="scientific">Liparis tanakae</name>
    <name type="common">Tanaka's snailfish</name>
    <dbReference type="NCBI Taxonomy" id="230148"/>
    <lineage>
        <taxon>Eukaryota</taxon>
        <taxon>Metazoa</taxon>
        <taxon>Chordata</taxon>
        <taxon>Craniata</taxon>
        <taxon>Vertebrata</taxon>
        <taxon>Euteleostomi</taxon>
        <taxon>Actinopterygii</taxon>
        <taxon>Neopterygii</taxon>
        <taxon>Teleostei</taxon>
        <taxon>Neoteleostei</taxon>
        <taxon>Acanthomorphata</taxon>
        <taxon>Eupercaria</taxon>
        <taxon>Perciformes</taxon>
        <taxon>Cottioidei</taxon>
        <taxon>Cottales</taxon>
        <taxon>Liparidae</taxon>
        <taxon>Liparis</taxon>
    </lineage>
</organism>
<proteinExistence type="predicted"/>
<keyword evidence="3" id="KW-1185">Reference proteome</keyword>
<evidence type="ECO:0000256" key="1">
    <source>
        <dbReference type="SAM" id="MobiDB-lite"/>
    </source>
</evidence>
<evidence type="ECO:0000313" key="2">
    <source>
        <dbReference type="EMBL" id="TNN38728.1"/>
    </source>
</evidence>